<organism evidence="1 2">
    <name type="scientific">Candidatus Harrisonbacteria bacterium RIFCSPHIGHO2_02_FULL_42_16</name>
    <dbReference type="NCBI Taxonomy" id="1798404"/>
    <lineage>
        <taxon>Bacteria</taxon>
        <taxon>Candidatus Harrisoniibacteriota</taxon>
    </lineage>
</organism>
<evidence type="ECO:0000313" key="1">
    <source>
        <dbReference type="EMBL" id="OGY64540.1"/>
    </source>
</evidence>
<dbReference type="Gene3D" id="3.40.50.300">
    <property type="entry name" value="P-loop containing nucleotide triphosphate hydrolases"/>
    <property type="match status" value="1"/>
</dbReference>
<dbReference type="EMBL" id="MHJG01000002">
    <property type="protein sequence ID" value="OGY64540.1"/>
    <property type="molecule type" value="Genomic_DNA"/>
</dbReference>
<dbReference type="CDD" id="cd00009">
    <property type="entry name" value="AAA"/>
    <property type="match status" value="1"/>
</dbReference>
<dbReference type="InterPro" id="IPR050238">
    <property type="entry name" value="DNA_Rep/Repair_Clamp_Loader"/>
</dbReference>
<name>A0A1G1ZL33_9BACT</name>
<dbReference type="SUPFAM" id="SSF52540">
    <property type="entry name" value="P-loop containing nucleoside triphosphate hydrolases"/>
    <property type="match status" value="1"/>
</dbReference>
<sequence length="289" mass="32796">MFIGHSQLVKDFKELARRGKLAHGYIFFGEPEVGKFYFAKHLANFLETGEFSISSRPLQDLMVIDSTKNLKTDAIGIESVRLIKNFVYKKPAVSSKRTLVIDNADNLTDKAQAAILKITEEPPENAFLILILNNPDVLLPTILSRMQKIYFGRLSNSEMENVIQSSHKATADKARDKKIIDLAWGRPGRAIHLLSDSITKKAESYAEKFLKLQGYARSKLIKEFIEEQKELSEEKEGSGELLLDRFFESLILKLRGNLINNAGTLKSALHRLFLIKSYNVNKRIQLEAL</sequence>
<dbReference type="PANTHER" id="PTHR11669">
    <property type="entry name" value="REPLICATION FACTOR C / DNA POLYMERASE III GAMMA-TAU SUBUNIT"/>
    <property type="match status" value="1"/>
</dbReference>
<dbReference type="GO" id="GO:0006261">
    <property type="term" value="P:DNA-templated DNA replication"/>
    <property type="evidence" value="ECO:0007669"/>
    <property type="project" value="TreeGrafter"/>
</dbReference>
<dbReference type="STRING" id="1798404.A3B92_00170"/>
<proteinExistence type="predicted"/>
<dbReference type="AlphaFoldDB" id="A0A1G1ZL33"/>
<evidence type="ECO:0000313" key="2">
    <source>
        <dbReference type="Proteomes" id="UP000177960"/>
    </source>
</evidence>
<dbReference type="InterPro" id="IPR027417">
    <property type="entry name" value="P-loop_NTPase"/>
</dbReference>
<dbReference type="PANTHER" id="PTHR11669:SF8">
    <property type="entry name" value="DNA POLYMERASE III SUBUNIT DELTA"/>
    <property type="match status" value="1"/>
</dbReference>
<reference evidence="1 2" key="1">
    <citation type="journal article" date="2016" name="Nat. Commun.">
        <title>Thousands of microbial genomes shed light on interconnected biogeochemical processes in an aquifer system.</title>
        <authorList>
            <person name="Anantharaman K."/>
            <person name="Brown C.T."/>
            <person name="Hug L.A."/>
            <person name="Sharon I."/>
            <person name="Castelle C.J."/>
            <person name="Probst A.J."/>
            <person name="Thomas B.C."/>
            <person name="Singh A."/>
            <person name="Wilkins M.J."/>
            <person name="Karaoz U."/>
            <person name="Brodie E.L."/>
            <person name="Williams K.H."/>
            <person name="Hubbard S.S."/>
            <person name="Banfield J.F."/>
        </authorList>
    </citation>
    <scope>NUCLEOTIDE SEQUENCE [LARGE SCALE GENOMIC DNA]</scope>
</reference>
<dbReference type="Pfam" id="PF13177">
    <property type="entry name" value="DNA_pol3_delta2"/>
    <property type="match status" value="1"/>
</dbReference>
<protein>
    <recommendedName>
        <fullName evidence="3">AAA+ ATPase domain-containing protein</fullName>
    </recommendedName>
</protein>
<gene>
    <name evidence="1" type="ORF">A3B92_00170</name>
</gene>
<evidence type="ECO:0008006" key="3">
    <source>
        <dbReference type="Google" id="ProtNLM"/>
    </source>
</evidence>
<accession>A0A1G1ZL33</accession>
<dbReference type="Proteomes" id="UP000177960">
    <property type="component" value="Unassembled WGS sequence"/>
</dbReference>
<comment type="caution">
    <text evidence="1">The sequence shown here is derived from an EMBL/GenBank/DDBJ whole genome shotgun (WGS) entry which is preliminary data.</text>
</comment>